<dbReference type="InParanoid" id="A0A4V3SID4"/>
<name>A0A4V3SID4_9PEZI</name>
<feature type="compositionally biased region" description="Basic residues" evidence="1">
    <location>
        <begin position="13"/>
        <end position="25"/>
    </location>
</feature>
<keyword evidence="3" id="KW-1185">Reference proteome</keyword>
<feature type="region of interest" description="Disordered" evidence="1">
    <location>
        <begin position="1"/>
        <end position="60"/>
    </location>
</feature>
<proteinExistence type="predicted"/>
<evidence type="ECO:0000313" key="3">
    <source>
        <dbReference type="Proteomes" id="UP000298138"/>
    </source>
</evidence>
<evidence type="ECO:0000256" key="1">
    <source>
        <dbReference type="SAM" id="MobiDB-lite"/>
    </source>
</evidence>
<accession>A0A4V3SID4</accession>
<gene>
    <name evidence="2" type="ORF">EX30DRAFT_73875</name>
</gene>
<dbReference type="AlphaFoldDB" id="A0A4V3SID4"/>
<dbReference type="Proteomes" id="UP000298138">
    <property type="component" value="Unassembled WGS sequence"/>
</dbReference>
<protein>
    <submittedName>
        <fullName evidence="2">Uncharacterized protein</fullName>
    </submittedName>
</protein>
<dbReference type="EMBL" id="ML220129">
    <property type="protein sequence ID" value="TGZ79715.1"/>
    <property type="molecule type" value="Genomic_DNA"/>
</dbReference>
<evidence type="ECO:0000313" key="2">
    <source>
        <dbReference type="EMBL" id="TGZ79715.1"/>
    </source>
</evidence>
<feature type="compositionally biased region" description="Basic and acidic residues" evidence="1">
    <location>
        <begin position="26"/>
        <end position="47"/>
    </location>
</feature>
<organism evidence="2 3">
    <name type="scientific">Ascodesmis nigricans</name>
    <dbReference type="NCBI Taxonomy" id="341454"/>
    <lineage>
        <taxon>Eukaryota</taxon>
        <taxon>Fungi</taxon>
        <taxon>Dikarya</taxon>
        <taxon>Ascomycota</taxon>
        <taxon>Pezizomycotina</taxon>
        <taxon>Pezizomycetes</taxon>
        <taxon>Pezizales</taxon>
        <taxon>Ascodesmidaceae</taxon>
        <taxon>Ascodesmis</taxon>
    </lineage>
</organism>
<reference evidence="2 3" key="1">
    <citation type="submission" date="2019-04" db="EMBL/GenBank/DDBJ databases">
        <title>Comparative genomics and transcriptomics to analyze fruiting body development in filamentous ascomycetes.</title>
        <authorList>
            <consortium name="DOE Joint Genome Institute"/>
            <person name="Lutkenhaus R."/>
            <person name="Traeger S."/>
            <person name="Breuer J."/>
            <person name="Kuo A."/>
            <person name="Lipzen A."/>
            <person name="Pangilinan J."/>
            <person name="Dilworth D."/>
            <person name="Sandor L."/>
            <person name="Poggeler S."/>
            <person name="Barry K."/>
            <person name="Grigoriev I.V."/>
            <person name="Nowrousian M."/>
        </authorList>
    </citation>
    <scope>NUCLEOTIDE SEQUENCE [LARGE SCALE GENOMIC DNA]</scope>
    <source>
        <strain evidence="2 3">CBS 389.68</strain>
    </source>
</reference>
<feature type="compositionally biased region" description="Gly residues" evidence="1">
    <location>
        <begin position="49"/>
        <end position="58"/>
    </location>
</feature>
<sequence length="119" mass="12790">MAIIGWATGEARRTRRRRRRRRRRRTAAEGCERRIVGGRIAEAKEEEGGGGGPGGEGFGVERCSEQEARGVCISLTSGSVRAGGVRAMEDAAASGRRAMRTAARLTSGSVVCEPETSRW</sequence>